<evidence type="ECO:0000256" key="17">
    <source>
        <dbReference type="SAM" id="MobiDB-lite"/>
    </source>
</evidence>
<evidence type="ECO:0000256" key="15">
    <source>
        <dbReference type="ARBA" id="ARBA00023180"/>
    </source>
</evidence>
<dbReference type="PROSITE" id="PS00079">
    <property type="entry name" value="MULTICOPPER_OXIDASE1"/>
    <property type="match status" value="1"/>
</dbReference>
<keyword evidence="13" id="KW-0406">Ion transport</keyword>
<evidence type="ECO:0000313" key="23">
    <source>
        <dbReference type="EMBL" id="KAK4211143.1"/>
    </source>
</evidence>
<evidence type="ECO:0000256" key="9">
    <source>
        <dbReference type="ARBA" id="ARBA00022989"/>
    </source>
</evidence>
<dbReference type="PANTHER" id="PTHR11709">
    <property type="entry name" value="MULTI-COPPER OXIDASE"/>
    <property type="match status" value="1"/>
</dbReference>
<keyword evidence="12" id="KW-0186">Copper</keyword>
<reference evidence="23" key="2">
    <citation type="submission" date="2023-05" db="EMBL/GenBank/DDBJ databases">
        <authorList>
            <consortium name="Lawrence Berkeley National Laboratory"/>
            <person name="Steindorff A."/>
            <person name="Hensen N."/>
            <person name="Bonometti L."/>
            <person name="Westerberg I."/>
            <person name="Brannstrom I.O."/>
            <person name="Guillou S."/>
            <person name="Cros-Aarteil S."/>
            <person name="Calhoun S."/>
            <person name="Haridas S."/>
            <person name="Kuo A."/>
            <person name="Mondo S."/>
            <person name="Pangilinan J."/>
            <person name="Riley R."/>
            <person name="Labutti K."/>
            <person name="Andreopoulos B."/>
            <person name="Lipzen A."/>
            <person name="Chen C."/>
            <person name="Yanf M."/>
            <person name="Daum C."/>
            <person name="Ng V."/>
            <person name="Clum A."/>
            <person name="Ohm R."/>
            <person name="Martin F."/>
            <person name="Silar P."/>
            <person name="Natvig D."/>
            <person name="Lalanne C."/>
            <person name="Gautier V."/>
            <person name="Ament-Velasquez S.L."/>
            <person name="Kruys A."/>
            <person name="Hutchinson M.I."/>
            <person name="Powell A.J."/>
            <person name="Barry K."/>
            <person name="Miller A.N."/>
            <person name="Grigoriev I.V."/>
            <person name="Debuchy R."/>
            <person name="Gladieux P."/>
            <person name="Thoren M.H."/>
            <person name="Johannesson H."/>
        </authorList>
    </citation>
    <scope>NUCLEOTIDE SEQUENCE</scope>
    <source>
        <strain evidence="23">PSN293</strain>
    </source>
</reference>
<dbReference type="InterPro" id="IPR008972">
    <property type="entry name" value="Cupredoxin"/>
</dbReference>
<keyword evidence="10" id="KW-0560">Oxidoreductase</keyword>
<dbReference type="Pfam" id="PF07731">
    <property type="entry name" value="Cu-oxidase_2"/>
    <property type="match status" value="1"/>
</dbReference>
<dbReference type="FunFam" id="2.60.40.420:FF:000024">
    <property type="entry name" value="FET5p Multicopper oxidase"/>
    <property type="match status" value="1"/>
</dbReference>
<evidence type="ECO:0000256" key="19">
    <source>
        <dbReference type="SAM" id="SignalP"/>
    </source>
</evidence>
<sequence length="643" mass="70628">MTTRLFPLLGLAALAKAATVTYDFSIDWVTANPDGMFERPTIGINGKWPLPIMEANVGDQVIVNAFNNLGDQATSLHFHGLYMNGSTHMDGPSQVTQCAIYPGSSFTYNFTVKQPGTYWYHSHTKGQYPDGLRAPFIIHDPNNPFKDMYDEELVLTVSDWYHDQMPGLLNFFISKANPTGAEPVPNSALLNETQNLTIPVEPERTYLFRMINMGAFAGQYVWFEGHNITILEVDGIYTQPAEADMIYLSAAQRCSFLLTTRNSTTENFPIVASMDTTLFDQLPEDLNYNVTGWLVYDSKEPLPEPAILYEDFDPFDDMTLIPWDNEPLLGEPDRIITLDVIMDNLGDGANYAFFNNITYVSPRVPSLYTALNAGELATDPRIYGEYTHPFVFEKDEIIELVINNIDSGRHPFHLHGRSFQAVWRSEEEAGTFEDSNVTSESFTPIPMKRDTIVLFPEGNLVLRFRADNPGVWLFHCHLEWHVQSGLIATFVEAPLELQKELVIPKNHIDACEAAGVPTVGNAAANLDYLDLTGQNMPPPPLPAGFTTKGIVAMVFSCISGILGVAVIAWYGFADVPKEEPSTIVAPGKAAGAEGGVVEGDGNGSGSGDDASSPTAQKETVVGTISNNGDDEITASGGGRDRVP</sequence>
<accession>A0AAN6Y1Z3</accession>
<dbReference type="EMBL" id="MU858156">
    <property type="protein sequence ID" value="KAK4211143.1"/>
    <property type="molecule type" value="Genomic_DNA"/>
</dbReference>
<dbReference type="SUPFAM" id="SSF49503">
    <property type="entry name" value="Cupredoxins"/>
    <property type="match status" value="3"/>
</dbReference>
<evidence type="ECO:0000256" key="11">
    <source>
        <dbReference type="ARBA" id="ARBA00023004"/>
    </source>
</evidence>
<dbReference type="InterPro" id="IPR033138">
    <property type="entry name" value="Cu_oxidase_CS"/>
</dbReference>
<dbReference type="GO" id="GO:0033215">
    <property type="term" value="P:reductive iron assimilation"/>
    <property type="evidence" value="ECO:0007669"/>
    <property type="project" value="TreeGrafter"/>
</dbReference>
<reference evidence="23" key="1">
    <citation type="journal article" date="2023" name="Mol. Phylogenet. Evol.">
        <title>Genome-scale phylogeny and comparative genomics of the fungal order Sordariales.</title>
        <authorList>
            <person name="Hensen N."/>
            <person name="Bonometti L."/>
            <person name="Westerberg I."/>
            <person name="Brannstrom I.O."/>
            <person name="Guillou S."/>
            <person name="Cros-Aarteil S."/>
            <person name="Calhoun S."/>
            <person name="Haridas S."/>
            <person name="Kuo A."/>
            <person name="Mondo S."/>
            <person name="Pangilinan J."/>
            <person name="Riley R."/>
            <person name="LaButti K."/>
            <person name="Andreopoulos B."/>
            <person name="Lipzen A."/>
            <person name="Chen C."/>
            <person name="Yan M."/>
            <person name="Daum C."/>
            <person name="Ng V."/>
            <person name="Clum A."/>
            <person name="Steindorff A."/>
            <person name="Ohm R.A."/>
            <person name="Martin F."/>
            <person name="Silar P."/>
            <person name="Natvig D.O."/>
            <person name="Lalanne C."/>
            <person name="Gautier V."/>
            <person name="Ament-Velasquez S.L."/>
            <person name="Kruys A."/>
            <person name="Hutchinson M.I."/>
            <person name="Powell A.J."/>
            <person name="Barry K."/>
            <person name="Miller A.N."/>
            <person name="Grigoriev I.V."/>
            <person name="Debuchy R."/>
            <person name="Gladieux P."/>
            <person name="Hiltunen Thoren M."/>
            <person name="Johannesson H."/>
        </authorList>
    </citation>
    <scope>NUCLEOTIDE SEQUENCE</scope>
    <source>
        <strain evidence="23">PSN293</strain>
    </source>
</reference>
<evidence type="ECO:0000256" key="10">
    <source>
        <dbReference type="ARBA" id="ARBA00023002"/>
    </source>
</evidence>
<dbReference type="Gene3D" id="2.60.40.420">
    <property type="entry name" value="Cupredoxins - blue copper proteins"/>
    <property type="match status" value="3"/>
</dbReference>
<keyword evidence="11" id="KW-0408">Iron</keyword>
<feature type="signal peptide" evidence="19">
    <location>
        <begin position="1"/>
        <end position="17"/>
    </location>
</feature>
<proteinExistence type="inferred from homology"/>
<keyword evidence="7 19" id="KW-0732">Signal</keyword>
<dbReference type="InterPro" id="IPR001117">
    <property type="entry name" value="Cu-oxidase_2nd"/>
</dbReference>
<evidence type="ECO:0000256" key="8">
    <source>
        <dbReference type="ARBA" id="ARBA00022737"/>
    </source>
</evidence>
<dbReference type="CDD" id="cd13851">
    <property type="entry name" value="CuRO_1_Fet3p"/>
    <property type="match status" value="1"/>
</dbReference>
<evidence type="ECO:0000256" key="14">
    <source>
        <dbReference type="ARBA" id="ARBA00023136"/>
    </source>
</evidence>
<dbReference type="PROSITE" id="PS00080">
    <property type="entry name" value="MULTICOPPER_OXIDASE2"/>
    <property type="match status" value="1"/>
</dbReference>
<dbReference type="AlphaFoldDB" id="A0AAN6Y1Z3"/>
<dbReference type="Proteomes" id="UP001301769">
    <property type="component" value="Unassembled WGS sequence"/>
</dbReference>
<keyword evidence="5 18" id="KW-0812">Transmembrane</keyword>
<dbReference type="InterPro" id="IPR002355">
    <property type="entry name" value="Cu_oxidase_Cu_BS"/>
</dbReference>
<evidence type="ECO:0000256" key="5">
    <source>
        <dbReference type="ARBA" id="ARBA00022692"/>
    </source>
</evidence>
<evidence type="ECO:0000256" key="13">
    <source>
        <dbReference type="ARBA" id="ARBA00023065"/>
    </source>
</evidence>
<keyword evidence="15" id="KW-0325">Glycoprotein</keyword>
<evidence type="ECO:0000256" key="3">
    <source>
        <dbReference type="ARBA" id="ARBA00022475"/>
    </source>
</evidence>
<name>A0AAN6Y1Z3_9PEZI</name>
<dbReference type="GO" id="GO:0005507">
    <property type="term" value="F:copper ion binding"/>
    <property type="evidence" value="ECO:0007669"/>
    <property type="project" value="InterPro"/>
</dbReference>
<dbReference type="InterPro" id="IPR044130">
    <property type="entry name" value="CuRO_2_Fet3-like"/>
</dbReference>
<keyword evidence="24" id="KW-1185">Reference proteome</keyword>
<evidence type="ECO:0000256" key="18">
    <source>
        <dbReference type="SAM" id="Phobius"/>
    </source>
</evidence>
<keyword evidence="14 18" id="KW-0472">Membrane</keyword>
<keyword evidence="4" id="KW-0410">Iron transport</keyword>
<keyword evidence="2" id="KW-0813">Transport</keyword>
<gene>
    <name evidence="23" type="ORF">QBC37DRAFT_427487</name>
</gene>
<dbReference type="CDD" id="cd13899">
    <property type="entry name" value="CuRO_3_Fet3p"/>
    <property type="match status" value="1"/>
</dbReference>
<dbReference type="PANTHER" id="PTHR11709:SF361">
    <property type="entry name" value="IRON TRANSPORT MULTICOPPER OXIDASE FET3"/>
    <property type="match status" value="1"/>
</dbReference>
<dbReference type="FunFam" id="2.60.40.420:FF:000025">
    <property type="entry name" value="FET5p Multicopper oxidase"/>
    <property type="match status" value="1"/>
</dbReference>
<dbReference type="GO" id="GO:0004322">
    <property type="term" value="F:ferroxidase activity"/>
    <property type="evidence" value="ECO:0007669"/>
    <property type="project" value="TreeGrafter"/>
</dbReference>
<feature type="chain" id="PRO_5043038235" evidence="19">
    <location>
        <begin position="18"/>
        <end position="643"/>
    </location>
</feature>
<feature type="compositionally biased region" description="Polar residues" evidence="17">
    <location>
        <begin position="613"/>
        <end position="627"/>
    </location>
</feature>
<feature type="domain" description="Plastocyanin-like" evidence="21">
    <location>
        <begin position="359"/>
        <end position="494"/>
    </location>
</feature>
<dbReference type="Pfam" id="PF07732">
    <property type="entry name" value="Cu-oxidase_3"/>
    <property type="match status" value="1"/>
</dbReference>
<evidence type="ECO:0000256" key="16">
    <source>
        <dbReference type="ARBA" id="ARBA00037814"/>
    </source>
</evidence>
<dbReference type="GO" id="GO:0033573">
    <property type="term" value="C:high-affinity iron permease complex"/>
    <property type="evidence" value="ECO:0007669"/>
    <property type="project" value="TreeGrafter"/>
</dbReference>
<keyword evidence="3" id="KW-1003">Cell membrane</keyword>
<evidence type="ECO:0000256" key="1">
    <source>
        <dbReference type="ARBA" id="ARBA00010609"/>
    </source>
</evidence>
<evidence type="ECO:0000259" key="22">
    <source>
        <dbReference type="Pfam" id="PF07732"/>
    </source>
</evidence>
<keyword evidence="9 18" id="KW-1133">Transmembrane helix</keyword>
<comment type="subcellular location">
    <subcellularLocation>
        <location evidence="16">Cell membrane</location>
        <topology evidence="16">Single-pass type I membrane protein</topology>
        <orientation evidence="16">Extracellular side</orientation>
    </subcellularLocation>
</comment>
<evidence type="ECO:0000256" key="4">
    <source>
        <dbReference type="ARBA" id="ARBA00022496"/>
    </source>
</evidence>
<dbReference type="CDD" id="cd13877">
    <property type="entry name" value="CuRO_2_Fet3p_like"/>
    <property type="match status" value="1"/>
</dbReference>
<evidence type="ECO:0000256" key="7">
    <source>
        <dbReference type="ARBA" id="ARBA00022729"/>
    </source>
</evidence>
<feature type="domain" description="Plastocyanin-like" evidence="22">
    <location>
        <begin position="26"/>
        <end position="142"/>
    </location>
</feature>
<feature type="domain" description="Plastocyanin-like" evidence="20">
    <location>
        <begin position="152"/>
        <end position="298"/>
    </location>
</feature>
<protein>
    <submittedName>
        <fullName evidence="23">Cupredoxin</fullName>
    </submittedName>
</protein>
<organism evidence="23 24">
    <name type="scientific">Rhypophila decipiens</name>
    <dbReference type="NCBI Taxonomy" id="261697"/>
    <lineage>
        <taxon>Eukaryota</taxon>
        <taxon>Fungi</taxon>
        <taxon>Dikarya</taxon>
        <taxon>Ascomycota</taxon>
        <taxon>Pezizomycotina</taxon>
        <taxon>Sordariomycetes</taxon>
        <taxon>Sordariomycetidae</taxon>
        <taxon>Sordariales</taxon>
        <taxon>Naviculisporaceae</taxon>
        <taxon>Rhypophila</taxon>
    </lineage>
</organism>
<evidence type="ECO:0000256" key="2">
    <source>
        <dbReference type="ARBA" id="ARBA00022448"/>
    </source>
</evidence>
<keyword evidence="6" id="KW-0479">Metal-binding</keyword>
<dbReference type="Pfam" id="PF00394">
    <property type="entry name" value="Cu-oxidase"/>
    <property type="match status" value="1"/>
</dbReference>
<comment type="similarity">
    <text evidence="1">Belongs to the multicopper oxidase family.</text>
</comment>
<feature type="compositionally biased region" description="Gly residues" evidence="17">
    <location>
        <begin position="592"/>
        <end position="606"/>
    </location>
</feature>
<comment type="caution">
    <text evidence="23">The sequence shown here is derived from an EMBL/GenBank/DDBJ whole genome shotgun (WGS) entry which is preliminary data.</text>
</comment>
<dbReference type="InterPro" id="IPR011706">
    <property type="entry name" value="Cu-oxidase_C"/>
</dbReference>
<feature type="transmembrane region" description="Helical" evidence="18">
    <location>
        <begin position="550"/>
        <end position="572"/>
    </location>
</feature>
<keyword evidence="8" id="KW-0677">Repeat</keyword>
<dbReference type="FunFam" id="2.60.40.420:FF:000022">
    <property type="entry name" value="FET5p Multicopper oxidase"/>
    <property type="match status" value="1"/>
</dbReference>
<dbReference type="InterPro" id="IPR011707">
    <property type="entry name" value="Cu-oxidase-like_N"/>
</dbReference>
<evidence type="ECO:0000313" key="24">
    <source>
        <dbReference type="Proteomes" id="UP001301769"/>
    </source>
</evidence>
<evidence type="ECO:0000256" key="6">
    <source>
        <dbReference type="ARBA" id="ARBA00022723"/>
    </source>
</evidence>
<evidence type="ECO:0000259" key="20">
    <source>
        <dbReference type="Pfam" id="PF00394"/>
    </source>
</evidence>
<evidence type="ECO:0000256" key="12">
    <source>
        <dbReference type="ARBA" id="ARBA00023008"/>
    </source>
</evidence>
<feature type="region of interest" description="Disordered" evidence="17">
    <location>
        <begin position="586"/>
        <end position="643"/>
    </location>
</feature>
<dbReference type="InterPro" id="IPR045087">
    <property type="entry name" value="Cu-oxidase_fam"/>
</dbReference>
<evidence type="ECO:0000259" key="21">
    <source>
        <dbReference type="Pfam" id="PF07731"/>
    </source>
</evidence>
<dbReference type="GO" id="GO:0010106">
    <property type="term" value="P:cellular response to iron ion starvation"/>
    <property type="evidence" value="ECO:0007669"/>
    <property type="project" value="TreeGrafter"/>
</dbReference>